<dbReference type="InterPro" id="IPR036291">
    <property type="entry name" value="NAD(P)-bd_dom_sf"/>
</dbReference>
<feature type="domain" description="NAD(P)-binding" evidence="2">
    <location>
        <begin position="12"/>
        <end position="195"/>
    </location>
</feature>
<dbReference type="AlphaFoldDB" id="A0A1Y5NYG7"/>
<dbReference type="Pfam" id="PF13460">
    <property type="entry name" value="NAD_binding_10"/>
    <property type="match status" value="1"/>
</dbReference>
<dbReference type="Gene3D" id="3.40.50.720">
    <property type="entry name" value="NAD(P)-binding Rossmann-like Domain"/>
    <property type="match status" value="1"/>
</dbReference>
<organism evidence="3">
    <name type="scientific">uncultured Microbacterium sp</name>
    <dbReference type="NCBI Taxonomy" id="191216"/>
    <lineage>
        <taxon>Bacteria</taxon>
        <taxon>Bacillati</taxon>
        <taxon>Actinomycetota</taxon>
        <taxon>Actinomycetes</taxon>
        <taxon>Micrococcales</taxon>
        <taxon>Microbacteriaceae</taxon>
        <taxon>Microbacterium</taxon>
        <taxon>environmental samples</taxon>
    </lineage>
</organism>
<dbReference type="RefSeq" id="WP_295574443.1">
    <property type="nucleotide sequence ID" value="NZ_FLQR01000006.1"/>
</dbReference>
<dbReference type="InterPro" id="IPR016040">
    <property type="entry name" value="NAD(P)-bd_dom"/>
</dbReference>
<dbReference type="SUPFAM" id="SSF51735">
    <property type="entry name" value="NAD(P)-binding Rossmann-fold domains"/>
    <property type="match status" value="1"/>
</dbReference>
<reference evidence="3" key="1">
    <citation type="submission" date="2016-03" db="EMBL/GenBank/DDBJ databases">
        <authorList>
            <person name="Ploux O."/>
        </authorList>
    </citation>
    <scope>NUCLEOTIDE SEQUENCE</scope>
    <source>
        <strain evidence="3">UC1</strain>
    </source>
</reference>
<dbReference type="CDD" id="cd05243">
    <property type="entry name" value="SDR_a5"/>
    <property type="match status" value="1"/>
</dbReference>
<evidence type="ECO:0000256" key="1">
    <source>
        <dbReference type="SAM" id="MobiDB-lite"/>
    </source>
</evidence>
<dbReference type="PANTHER" id="PTHR15020:SF43">
    <property type="entry name" value="NAD(P)-BINDING DOMAIN-CONTAINING PROTEIN"/>
    <property type="match status" value="1"/>
</dbReference>
<protein>
    <submittedName>
        <fullName evidence="3">NAD-dependent epimerase/dehydratase</fullName>
    </submittedName>
</protein>
<accession>A0A1Y5NYG7</accession>
<proteinExistence type="predicted"/>
<dbReference type="EMBL" id="FLQR01000006">
    <property type="protein sequence ID" value="SBS71492.1"/>
    <property type="molecule type" value="Genomic_DNA"/>
</dbReference>
<gene>
    <name evidence="3" type="ORF">MIPYR_20038</name>
</gene>
<feature type="region of interest" description="Disordered" evidence="1">
    <location>
        <begin position="229"/>
        <end position="260"/>
    </location>
</feature>
<evidence type="ECO:0000313" key="3">
    <source>
        <dbReference type="EMBL" id="SBS71492.1"/>
    </source>
</evidence>
<feature type="compositionally biased region" description="Basic and acidic residues" evidence="1">
    <location>
        <begin position="245"/>
        <end position="254"/>
    </location>
</feature>
<name>A0A1Y5NYG7_9MICO</name>
<evidence type="ECO:0000259" key="2">
    <source>
        <dbReference type="Pfam" id="PF13460"/>
    </source>
</evidence>
<dbReference type="PANTHER" id="PTHR15020">
    <property type="entry name" value="FLAVIN REDUCTASE-RELATED"/>
    <property type="match status" value="1"/>
</dbReference>
<sequence>MTSSALTILLVGGTGSIGRHVTAAATRAGHRIRILSRTARSAAAGTDVVSGDLTDPAGLAAAVEGIDAVIFTHGTHGGEAGVRDVDYGGVRNVLTAIGARPVRIALMTAIGVTVRDGSYNRSTKAHDWKRRAERLVRASGHPYTIVRPGWFDDNDADQHRLQFLQGDERRAGNASDGVIARSQIADVLVVSLTSPAAAGKTFELVAERGTAQSDMEPLFAALDADIDLDGAHDRDNQPLEAEPAAVREDLDRVAGRVAPS</sequence>